<dbReference type="InterPro" id="IPR014756">
    <property type="entry name" value="Ig_E-set"/>
</dbReference>
<evidence type="ECO:0000313" key="2">
    <source>
        <dbReference type="EMBL" id="AWT59439.1"/>
    </source>
</evidence>
<dbReference type="SUPFAM" id="SSF81296">
    <property type="entry name" value="E set domains"/>
    <property type="match status" value="1"/>
</dbReference>
<evidence type="ECO:0000313" key="3">
    <source>
        <dbReference type="Proteomes" id="UP000247465"/>
    </source>
</evidence>
<feature type="domain" description="IPT/TIG" evidence="1">
    <location>
        <begin position="165"/>
        <end position="223"/>
    </location>
</feature>
<protein>
    <recommendedName>
        <fullName evidence="1">IPT/TIG domain-containing protein</fullName>
    </recommendedName>
</protein>
<name>A0A2Z4ABP4_9BACT</name>
<accession>A0A2Z4ABP4</accession>
<dbReference type="InterPro" id="IPR002909">
    <property type="entry name" value="IPT_dom"/>
</dbReference>
<organism evidence="2 3">
    <name type="scientific">Candidatus Moanibacter tarae</name>
    <dbReference type="NCBI Taxonomy" id="2200854"/>
    <lineage>
        <taxon>Bacteria</taxon>
        <taxon>Pseudomonadati</taxon>
        <taxon>Verrucomicrobiota</taxon>
        <taxon>Opitutia</taxon>
        <taxon>Puniceicoccales</taxon>
        <taxon>Puniceicoccales incertae sedis</taxon>
        <taxon>Candidatus Moanibacter</taxon>
    </lineage>
</organism>
<reference evidence="2 3" key="1">
    <citation type="submission" date="2018-06" db="EMBL/GenBank/DDBJ databases">
        <title>Draft Genome Sequence of a Novel Marine Bacterium Related to the Verrucomicrobia.</title>
        <authorList>
            <person name="Vosseberg J."/>
            <person name="Martijn J."/>
            <person name="Ettema T.J.G."/>
        </authorList>
    </citation>
    <scope>NUCLEOTIDE SEQUENCE [LARGE SCALE GENOMIC DNA]</scope>
    <source>
        <strain evidence="2">TARA_B100001123</strain>
    </source>
</reference>
<dbReference type="AlphaFoldDB" id="A0A2Z4ABP4"/>
<proteinExistence type="predicted"/>
<evidence type="ECO:0000259" key="1">
    <source>
        <dbReference type="Pfam" id="PF01833"/>
    </source>
</evidence>
<dbReference type="InterPro" id="IPR013783">
    <property type="entry name" value="Ig-like_fold"/>
</dbReference>
<dbReference type="Gene3D" id="2.60.40.10">
    <property type="entry name" value="Immunoglobulins"/>
    <property type="match status" value="1"/>
</dbReference>
<sequence>MENLNLFLAETYQYALFTIAIARMKAKMNPSRILFALGLILLPGCATQIVNLTPNQIPENPSSIYTFSCATEVKRPYLDKESIKTEIVVNGDRHTMQKSDIGENIFNLDYHLPPRLSKVRYYYVLTYQINGEDGSEEIEIYSDLFRSNLINRYVIQLDTDRAPVGARVGLVGRGFSEHDVVTMGGQDVSTIFTSTNSIHFYVPSLPADKTYDVSLRTRDGSISAGKFRIDKSAISFLPSSLYLSSGEKTMAILTIQFEAPPGGLFIDVTTDIPSSVIMPEVIIPENSRSINISIEGGEPGTGTLYVEVPGFNSLQIPVSVY</sequence>
<dbReference type="Pfam" id="PF01833">
    <property type="entry name" value="TIG"/>
    <property type="match status" value="1"/>
</dbReference>
<gene>
    <name evidence="2" type="ORF">DF168_00628</name>
</gene>
<dbReference type="Proteomes" id="UP000247465">
    <property type="component" value="Chromosome"/>
</dbReference>
<dbReference type="KEGG" id="mtar:DF168_00628"/>
<dbReference type="EMBL" id="CP029803">
    <property type="protein sequence ID" value="AWT59439.1"/>
    <property type="molecule type" value="Genomic_DNA"/>
</dbReference>